<dbReference type="AlphaFoldDB" id="A0A2B8BND5"/>
<dbReference type="InterPro" id="IPR029030">
    <property type="entry name" value="Caspase-like_dom_sf"/>
</dbReference>
<dbReference type="GO" id="GO:0006508">
    <property type="term" value="P:proteolysis"/>
    <property type="evidence" value="ECO:0007669"/>
    <property type="project" value="InterPro"/>
</dbReference>
<dbReference type="EMBL" id="PDKW01000035">
    <property type="protein sequence ID" value="PGH59431.1"/>
    <property type="molecule type" value="Genomic_DNA"/>
</dbReference>
<keyword evidence="5" id="KW-1185">Reference proteome</keyword>
<dbReference type="InterPro" id="IPR001309">
    <property type="entry name" value="Pept_C14_p20"/>
</dbReference>
<feature type="compositionally biased region" description="Polar residues" evidence="2">
    <location>
        <begin position="271"/>
        <end position="293"/>
    </location>
</feature>
<accession>A0A2B8BND5</accession>
<feature type="region of interest" description="Disordered" evidence="2">
    <location>
        <begin position="266"/>
        <end position="320"/>
    </location>
</feature>
<evidence type="ECO:0000313" key="5">
    <source>
        <dbReference type="Proteomes" id="UP000225379"/>
    </source>
</evidence>
<comment type="caution">
    <text evidence="4">The sequence shown here is derived from an EMBL/GenBank/DDBJ whole genome shotgun (WGS) entry which is preliminary data.</text>
</comment>
<name>A0A2B8BND5_9PROT</name>
<gene>
    <name evidence="4" type="ORF">CRT60_00420</name>
</gene>
<dbReference type="OrthoDB" id="321999at2"/>
<dbReference type="PANTHER" id="PTHR22576:SF37">
    <property type="entry name" value="MUCOSA-ASSOCIATED LYMPHOID TISSUE LYMPHOMA TRANSLOCATION PROTEIN 1"/>
    <property type="match status" value="1"/>
</dbReference>
<proteinExistence type="inferred from homology"/>
<sequence length="517" mass="56026">MMRVGQKHLWRVSILEGHPLLVRRFPLLLLSAIILFHVTLVEAAERKALVIGNAKYETNQPLANPVRDAHDVADVLKRVGFSVRLLTDARLVDLTDAVQAFGESLREGDTALLYYSGHGIQAQGRNFIIPTNAKITAEQNVRLQAIDIEAILDQMAYAKTAVNIVILDACRNNPFEERLRGGTQGLAQMTAPKGTIIAYATAPGKTASDGRPGANGIYTAALLKAIETPGLTIEETLKRVRVSVMDVSNGHQIPWDASSLTGDFRFIDGPSDTSPSPALPAGTNTDISMQQDGRPSADEAAQTASLPAAPATSPPSPDGIAVENALWQEIKDAYDWDQYADFLQRFPDGAFAGLARQRQKKMIGDVTLQAAATLWIGQSAHERLDSTAYRRSSWINVSDVARKWLPKHDFLHVPAVRALLERAVGVENYKAMQGYVVGSPVKNDLNFVVLGGCKPSACGGGQDFAMVISLRQDDYAVCVSRQVSPGKFLVTTNGADGKRQEKRVSGMPQPCAKMVGF</sequence>
<dbReference type="InterPro" id="IPR052039">
    <property type="entry name" value="Caspase-related_regulators"/>
</dbReference>
<evidence type="ECO:0000256" key="1">
    <source>
        <dbReference type="ARBA" id="ARBA00010134"/>
    </source>
</evidence>
<dbReference type="SUPFAM" id="SSF52129">
    <property type="entry name" value="Caspase-like"/>
    <property type="match status" value="1"/>
</dbReference>
<dbReference type="PANTHER" id="PTHR22576">
    <property type="entry name" value="MUCOSA ASSOCIATED LYMPHOID TISSUE LYMPHOMA TRANSLOCATION PROTEIN 1/PARACASPASE"/>
    <property type="match status" value="1"/>
</dbReference>
<comment type="similarity">
    <text evidence="1">Belongs to the peptidase C14A family.</text>
</comment>
<dbReference type="Gene3D" id="3.40.50.1460">
    <property type="match status" value="1"/>
</dbReference>
<dbReference type="Pfam" id="PF00656">
    <property type="entry name" value="Peptidase_C14"/>
    <property type="match status" value="1"/>
</dbReference>
<organism evidence="4 5">
    <name type="scientific">Azospirillum palustre</name>
    <dbReference type="NCBI Taxonomy" id="2044885"/>
    <lineage>
        <taxon>Bacteria</taxon>
        <taxon>Pseudomonadati</taxon>
        <taxon>Pseudomonadota</taxon>
        <taxon>Alphaproteobacteria</taxon>
        <taxon>Rhodospirillales</taxon>
        <taxon>Azospirillaceae</taxon>
        <taxon>Azospirillum</taxon>
    </lineage>
</organism>
<dbReference type="InterPro" id="IPR015917">
    <property type="entry name" value="Pept_C14A"/>
</dbReference>
<feature type="domain" description="Caspase family p20" evidence="3">
    <location>
        <begin position="44"/>
        <end position="174"/>
    </location>
</feature>
<dbReference type="PROSITE" id="PS50208">
    <property type="entry name" value="CASPASE_P20"/>
    <property type="match status" value="1"/>
</dbReference>
<evidence type="ECO:0000313" key="4">
    <source>
        <dbReference type="EMBL" id="PGH59431.1"/>
    </source>
</evidence>
<evidence type="ECO:0000256" key="2">
    <source>
        <dbReference type="SAM" id="MobiDB-lite"/>
    </source>
</evidence>
<feature type="compositionally biased region" description="Low complexity" evidence="2">
    <location>
        <begin position="300"/>
        <end position="311"/>
    </location>
</feature>
<dbReference type="GO" id="GO:0004197">
    <property type="term" value="F:cysteine-type endopeptidase activity"/>
    <property type="evidence" value="ECO:0007669"/>
    <property type="project" value="InterPro"/>
</dbReference>
<evidence type="ECO:0000259" key="3">
    <source>
        <dbReference type="PROSITE" id="PS50208"/>
    </source>
</evidence>
<reference evidence="5" key="1">
    <citation type="submission" date="2017-10" db="EMBL/GenBank/DDBJ databases">
        <authorList>
            <person name="Kravchenko I.K."/>
            <person name="Grouzdev D.S."/>
        </authorList>
    </citation>
    <scope>NUCLEOTIDE SEQUENCE [LARGE SCALE GENOMIC DNA]</scope>
    <source>
        <strain evidence="5">B2</strain>
    </source>
</reference>
<dbReference type="InterPro" id="IPR011600">
    <property type="entry name" value="Pept_C14_caspase"/>
</dbReference>
<protein>
    <recommendedName>
        <fullName evidence="3">Caspase family p20 domain-containing protein</fullName>
    </recommendedName>
</protein>
<dbReference type="SMART" id="SM00115">
    <property type="entry name" value="CASc"/>
    <property type="match status" value="1"/>
</dbReference>
<dbReference type="Proteomes" id="UP000225379">
    <property type="component" value="Unassembled WGS sequence"/>
</dbReference>